<organism evidence="1">
    <name type="scientific">Oryza sativa subsp. japonica</name>
    <name type="common">Rice</name>
    <dbReference type="NCBI Taxonomy" id="39947"/>
    <lineage>
        <taxon>Eukaryota</taxon>
        <taxon>Viridiplantae</taxon>
        <taxon>Streptophyta</taxon>
        <taxon>Embryophyta</taxon>
        <taxon>Tracheophyta</taxon>
        <taxon>Spermatophyta</taxon>
        <taxon>Magnoliopsida</taxon>
        <taxon>Liliopsida</taxon>
        <taxon>Poales</taxon>
        <taxon>Poaceae</taxon>
        <taxon>BOP clade</taxon>
        <taxon>Oryzoideae</taxon>
        <taxon>Oryzeae</taxon>
        <taxon>Oryzinae</taxon>
        <taxon>Oryza</taxon>
        <taxon>Oryza sativa</taxon>
    </lineage>
</organism>
<accession>Q5ZBL8</accession>
<reference evidence="3" key="3">
    <citation type="journal article" date="2008" name="Nucleic Acids Res.">
        <title>The rice annotation project database (RAP-DB): 2008 update.</title>
        <authorList>
            <consortium name="The rice annotation project (RAP)"/>
        </authorList>
    </citation>
    <scope>GENOME REANNOTATION</scope>
    <source>
        <strain evidence="3">cv. Nipponbare</strain>
    </source>
</reference>
<evidence type="ECO:0000313" key="1">
    <source>
        <dbReference type="EMBL" id="BAD61072.1"/>
    </source>
</evidence>
<evidence type="ECO:0000313" key="3">
    <source>
        <dbReference type="Proteomes" id="UP000000763"/>
    </source>
</evidence>
<evidence type="ECO:0000313" key="2">
    <source>
        <dbReference type="EMBL" id="BAD61481.1"/>
    </source>
</evidence>
<reference evidence="3" key="2">
    <citation type="journal article" date="2005" name="Nature">
        <title>The map-based sequence of the rice genome.</title>
        <authorList>
            <consortium name="International rice genome sequencing project (IRGSP)"/>
            <person name="Matsumoto T."/>
            <person name="Wu J."/>
            <person name="Kanamori H."/>
            <person name="Katayose Y."/>
            <person name="Fujisawa M."/>
            <person name="Namiki N."/>
            <person name="Mizuno H."/>
            <person name="Yamamoto K."/>
            <person name="Antonio B.A."/>
            <person name="Baba T."/>
            <person name="Sakata K."/>
            <person name="Nagamura Y."/>
            <person name="Aoki H."/>
            <person name="Arikawa K."/>
            <person name="Arita K."/>
            <person name="Bito T."/>
            <person name="Chiden Y."/>
            <person name="Fujitsuka N."/>
            <person name="Fukunaka R."/>
            <person name="Hamada M."/>
            <person name="Harada C."/>
            <person name="Hayashi A."/>
            <person name="Hijishita S."/>
            <person name="Honda M."/>
            <person name="Hosokawa S."/>
            <person name="Ichikawa Y."/>
            <person name="Idonuma A."/>
            <person name="Iijima M."/>
            <person name="Ikeda M."/>
            <person name="Ikeno M."/>
            <person name="Ito K."/>
            <person name="Ito S."/>
            <person name="Ito T."/>
            <person name="Ito Y."/>
            <person name="Ito Y."/>
            <person name="Iwabuchi A."/>
            <person name="Kamiya K."/>
            <person name="Karasawa W."/>
            <person name="Kurita K."/>
            <person name="Katagiri S."/>
            <person name="Kikuta A."/>
            <person name="Kobayashi H."/>
            <person name="Kobayashi N."/>
            <person name="Machita K."/>
            <person name="Maehara T."/>
            <person name="Masukawa M."/>
            <person name="Mizubayashi T."/>
            <person name="Mukai Y."/>
            <person name="Nagasaki H."/>
            <person name="Nagata Y."/>
            <person name="Naito S."/>
            <person name="Nakashima M."/>
            <person name="Nakama Y."/>
            <person name="Nakamichi Y."/>
            <person name="Nakamura M."/>
            <person name="Meguro A."/>
            <person name="Negishi M."/>
            <person name="Ohta I."/>
            <person name="Ohta T."/>
            <person name="Okamoto M."/>
            <person name="Ono N."/>
            <person name="Saji S."/>
            <person name="Sakaguchi M."/>
            <person name="Sakai K."/>
            <person name="Shibata M."/>
            <person name="Shimokawa T."/>
            <person name="Song J."/>
            <person name="Takazaki Y."/>
            <person name="Terasawa K."/>
            <person name="Tsugane M."/>
            <person name="Tsuji K."/>
            <person name="Ueda S."/>
            <person name="Waki K."/>
            <person name="Yamagata H."/>
            <person name="Yamamoto M."/>
            <person name="Yamamoto S."/>
            <person name="Yamane H."/>
            <person name="Yoshiki S."/>
            <person name="Yoshihara R."/>
            <person name="Yukawa K."/>
            <person name="Zhong H."/>
            <person name="Yano M."/>
            <person name="Yuan Q."/>
            <person name="Ouyang S."/>
            <person name="Liu J."/>
            <person name="Jones K.M."/>
            <person name="Gansberger K."/>
            <person name="Moffat K."/>
            <person name="Hill J."/>
            <person name="Bera J."/>
            <person name="Fadrosh D."/>
            <person name="Jin S."/>
            <person name="Johri S."/>
            <person name="Kim M."/>
            <person name="Overton L."/>
            <person name="Reardon M."/>
            <person name="Tsitrin T."/>
            <person name="Vuong H."/>
            <person name="Weaver B."/>
            <person name="Ciecko A."/>
            <person name="Tallon L."/>
            <person name="Jackson J."/>
            <person name="Pai G."/>
            <person name="Aken S.V."/>
            <person name="Utterback T."/>
            <person name="Reidmuller S."/>
            <person name="Feldblyum T."/>
            <person name="Hsiao J."/>
            <person name="Zismann V."/>
            <person name="Iobst S."/>
            <person name="de Vazeille A.R."/>
            <person name="Buell C.R."/>
            <person name="Ying K."/>
            <person name="Li Y."/>
            <person name="Lu T."/>
            <person name="Huang Y."/>
            <person name="Zhao Q."/>
            <person name="Feng Q."/>
            <person name="Zhang L."/>
            <person name="Zhu J."/>
            <person name="Weng Q."/>
            <person name="Mu J."/>
            <person name="Lu Y."/>
            <person name="Fan D."/>
            <person name="Liu Y."/>
            <person name="Guan J."/>
            <person name="Zhang Y."/>
            <person name="Yu S."/>
            <person name="Liu X."/>
            <person name="Zhang Y."/>
            <person name="Hong G."/>
            <person name="Han B."/>
            <person name="Choisne N."/>
            <person name="Demange N."/>
            <person name="Orjeda G."/>
            <person name="Samain S."/>
            <person name="Cattolico L."/>
            <person name="Pelletier E."/>
            <person name="Couloux A."/>
            <person name="Segurens B."/>
            <person name="Wincker P."/>
            <person name="D'Hont A."/>
            <person name="Scarpelli C."/>
            <person name="Weissenbach J."/>
            <person name="Salanoubat M."/>
            <person name="Quetier F."/>
            <person name="Yu Y."/>
            <person name="Kim H.R."/>
            <person name="Rambo T."/>
            <person name="Currie J."/>
            <person name="Collura K."/>
            <person name="Luo M."/>
            <person name="Yang T."/>
            <person name="Ammiraju J.S.S."/>
            <person name="Engler F."/>
            <person name="Soderlund C."/>
            <person name="Wing R.A."/>
            <person name="Palmer L.E."/>
            <person name="de la Bastide M."/>
            <person name="Spiegel L."/>
            <person name="Nascimento L."/>
            <person name="Zutavern T."/>
            <person name="O'Shaughnessy A."/>
            <person name="Dike S."/>
            <person name="Dedhia N."/>
            <person name="Preston R."/>
            <person name="Balija V."/>
            <person name="McCombie W.R."/>
            <person name="Chow T."/>
            <person name="Chen H."/>
            <person name="Chung M."/>
            <person name="Chen C."/>
            <person name="Shaw J."/>
            <person name="Wu H."/>
            <person name="Hsiao K."/>
            <person name="Chao Y."/>
            <person name="Chu M."/>
            <person name="Cheng C."/>
            <person name="Hour A."/>
            <person name="Lee P."/>
            <person name="Lin S."/>
            <person name="Lin Y."/>
            <person name="Liou J."/>
            <person name="Liu S."/>
            <person name="Hsing Y."/>
            <person name="Raghuvanshi S."/>
            <person name="Mohanty A."/>
            <person name="Bharti A.K."/>
            <person name="Gaur A."/>
            <person name="Gupta V."/>
            <person name="Kumar D."/>
            <person name="Ravi V."/>
            <person name="Vij S."/>
            <person name="Kapur A."/>
            <person name="Khurana P."/>
            <person name="Khurana P."/>
            <person name="Khurana J.P."/>
            <person name="Tyagi A.K."/>
            <person name="Gaikwad K."/>
            <person name="Singh A."/>
            <person name="Dalal V."/>
            <person name="Srivastava S."/>
            <person name="Dixit A."/>
            <person name="Pal A.K."/>
            <person name="Ghazi I.A."/>
            <person name="Yadav M."/>
            <person name="Pandit A."/>
            <person name="Bhargava A."/>
            <person name="Sureshbabu K."/>
            <person name="Batra K."/>
            <person name="Sharma T.R."/>
            <person name="Mohapatra T."/>
            <person name="Singh N.K."/>
            <person name="Messing J."/>
            <person name="Nelson A.B."/>
            <person name="Fuks G."/>
            <person name="Kavchok S."/>
            <person name="Keizer G."/>
            <person name="Linton E."/>
            <person name="Llaca V."/>
            <person name="Song R."/>
            <person name="Tanyolac B."/>
            <person name="Young S."/>
            <person name="Ho-Il K."/>
            <person name="Hahn J.H."/>
            <person name="Sangsakoo G."/>
            <person name="Vanavichit A."/>
            <person name="de Mattos Luiz.A.T."/>
            <person name="Zimmer P.D."/>
            <person name="Malone G."/>
            <person name="Dellagostin O."/>
            <person name="de Oliveira A.C."/>
            <person name="Bevan M."/>
            <person name="Bancroft I."/>
            <person name="Minx P."/>
            <person name="Cordum H."/>
            <person name="Wilson R."/>
            <person name="Cheng Z."/>
            <person name="Jin W."/>
            <person name="Jiang J."/>
            <person name="Leong S.A."/>
            <person name="Iwama H."/>
            <person name="Gojobori T."/>
            <person name="Itoh T."/>
            <person name="Niimura Y."/>
            <person name="Fujii Y."/>
            <person name="Habara T."/>
            <person name="Sakai H."/>
            <person name="Sato Y."/>
            <person name="Wilson G."/>
            <person name="Kumar K."/>
            <person name="McCouch S."/>
            <person name="Juretic N."/>
            <person name="Hoen D."/>
            <person name="Wright S."/>
            <person name="Bruskiewich R."/>
            <person name="Bureau T."/>
            <person name="Miyao A."/>
            <person name="Hirochika H."/>
            <person name="Nishikawa T."/>
            <person name="Kadowaki K."/>
            <person name="Sugiura M."/>
            <person name="Burr B."/>
            <person name="Sasaki T."/>
        </authorList>
    </citation>
    <scope>NUCLEOTIDE SEQUENCE [LARGE SCALE GENOMIC DNA]</scope>
    <source>
        <strain evidence="3">cv. Nipponbare</strain>
    </source>
</reference>
<sequence>MGMNLRTEQGKLTHLCFSTNRPMYKQRSRLIRSQGFRNKQGIGKNNMNLAAIEGSGETDGDDKAGVLDLIAA</sequence>
<accession>Q5ZEP1</accession>
<dbReference type="AlphaFoldDB" id="Q5ZBL8"/>
<dbReference type="Proteomes" id="UP000817658">
    <property type="component" value="Chromosome 1"/>
</dbReference>
<proteinExistence type="predicted"/>
<dbReference type="EMBL" id="AP002483">
    <property type="protein sequence ID" value="BAD61072.1"/>
    <property type="molecule type" value="Genomic_DNA"/>
</dbReference>
<reference evidence="1" key="1">
    <citation type="journal article" date="2002" name="Nature">
        <title>The genome sequence and structure of rice chromosome 1.</title>
        <authorList>
            <person name="Sasaki T."/>
            <person name="Matsumoto T."/>
            <person name="Yamamoto K."/>
            <person name="Sakata K."/>
            <person name="Baba T."/>
            <person name="Katayose Y."/>
            <person name="Wu J."/>
            <person name="Niimura Y."/>
            <person name="Cheng Z."/>
            <person name="Nagamura Y."/>
            <person name="Antonio B.A."/>
            <person name="Kanamori H."/>
            <person name="Hosokawa S."/>
            <person name="Masukawa M."/>
            <person name="Arikawa K."/>
            <person name="Chiden Y."/>
            <person name="Hayashi M."/>
            <person name="Okamoto M."/>
            <person name="Ando T."/>
            <person name="Aoki H."/>
            <person name="Arita K."/>
            <person name="Hamada M."/>
            <person name="Harada C."/>
            <person name="Hijishita S."/>
            <person name="Honda M."/>
            <person name="Ichikawa Y."/>
            <person name="Idonuma A."/>
            <person name="Iijima M."/>
            <person name="Ikeda M."/>
            <person name="Ikeno M."/>
            <person name="Itoh S."/>
            <person name="Itoh T."/>
            <person name="Itoh Y."/>
            <person name="Itoh Y."/>
            <person name="Iwabuchi A."/>
            <person name="Kamiya K."/>
            <person name="Karasawa W."/>
            <person name="Katagiri S."/>
            <person name="Kikuta A."/>
            <person name="Kobayashi N."/>
            <person name="Kono I."/>
            <person name="Machita K."/>
            <person name="Maehara T."/>
            <person name="Mizuno H."/>
            <person name="Mizubayashi T."/>
            <person name="Mukai Y."/>
            <person name="Nagasaki H."/>
            <person name="Nakashima M."/>
            <person name="Nakama Y."/>
            <person name="Nakamichi Y."/>
            <person name="Nakamura M."/>
            <person name="Namiki N."/>
            <person name="Negishi M."/>
            <person name="Ohta I."/>
            <person name="Ono N."/>
            <person name="Saji S."/>
            <person name="Sakai K."/>
            <person name="Shibata M."/>
            <person name="Shimokawa T."/>
            <person name="Shomura A."/>
            <person name="Song J."/>
            <person name="Takazaki Y."/>
            <person name="Terasawa K."/>
            <person name="Tsuji K."/>
            <person name="Waki K."/>
            <person name="Yamagata H."/>
            <person name="Yamane H."/>
            <person name="Yoshiki S."/>
            <person name="Yoshihara R."/>
            <person name="Yukawa K."/>
            <person name="Zhong H."/>
            <person name="Iwama H."/>
            <person name="Endo T."/>
            <person name="Ito H."/>
            <person name="Hahn J.H."/>
            <person name="Kim H.I."/>
            <person name="Eun M.Y."/>
            <person name="Yano M."/>
            <person name="Jiang J."/>
            <person name="Gojobori T."/>
        </authorList>
    </citation>
    <scope>NUCLEOTIDE SEQUENCE</scope>
</reference>
<protein>
    <submittedName>
        <fullName evidence="1">Uncharacterized protein</fullName>
    </submittedName>
</protein>
<gene>
    <name evidence="1" type="ORF">P0019D06.28</name>
    <name evidence="2" type="ORF">P0024G09.16</name>
</gene>
<dbReference type="Proteomes" id="UP000000763">
    <property type="component" value="Chromosome 1"/>
</dbReference>
<dbReference type="EMBL" id="AP003311">
    <property type="protein sequence ID" value="BAD61481.1"/>
    <property type="molecule type" value="Genomic_DNA"/>
</dbReference>
<name>Q5ZBL8_ORYSJ</name>